<reference evidence="1 2" key="1">
    <citation type="journal article" date="2017" name="Int. J. Syst. Evol. Microbiol.">
        <title>Ramlibacter monticola sp. nov., isolated from forest soil.</title>
        <authorList>
            <person name="Chaudhary D.K."/>
            <person name="Kim J."/>
        </authorList>
    </citation>
    <scope>NUCLEOTIDE SEQUENCE [LARGE SCALE GENOMIC DNA]</scope>
    <source>
        <strain evidence="1 2">KACC 19175</strain>
    </source>
</reference>
<evidence type="ECO:0000313" key="2">
    <source>
        <dbReference type="Proteomes" id="UP000599109"/>
    </source>
</evidence>
<evidence type="ECO:0000313" key="1">
    <source>
        <dbReference type="EMBL" id="MBL0389597.1"/>
    </source>
</evidence>
<dbReference type="Proteomes" id="UP000599109">
    <property type="component" value="Unassembled WGS sequence"/>
</dbReference>
<dbReference type="RefSeq" id="WP_201672207.1">
    <property type="nucleotide sequence ID" value="NZ_JAEQNE010000001.1"/>
</dbReference>
<gene>
    <name evidence="1" type="ORF">JJ685_00425</name>
</gene>
<organism evidence="1 2">
    <name type="scientific">Ramlibacter monticola</name>
    <dbReference type="NCBI Taxonomy" id="1926872"/>
    <lineage>
        <taxon>Bacteria</taxon>
        <taxon>Pseudomonadati</taxon>
        <taxon>Pseudomonadota</taxon>
        <taxon>Betaproteobacteria</taxon>
        <taxon>Burkholderiales</taxon>
        <taxon>Comamonadaceae</taxon>
        <taxon>Ramlibacter</taxon>
    </lineage>
</organism>
<accession>A0A937CS13</accession>
<sequence length="111" mass="12559">MTMQQDGYRVGRFASNLEDIDREVARLAQLCRVPLLQRGVVERVLHGDDSVCGTKNSRAFVKLHDLLMLHFAVREKSADQLGQRQTAAIEMVVVERLRKSFPDLAADWPPA</sequence>
<dbReference type="EMBL" id="JAEQNE010000001">
    <property type="protein sequence ID" value="MBL0389597.1"/>
    <property type="molecule type" value="Genomic_DNA"/>
</dbReference>
<comment type="caution">
    <text evidence="1">The sequence shown here is derived from an EMBL/GenBank/DDBJ whole genome shotgun (WGS) entry which is preliminary data.</text>
</comment>
<protein>
    <submittedName>
        <fullName evidence="1">Uncharacterized protein</fullName>
    </submittedName>
</protein>
<proteinExistence type="predicted"/>
<dbReference type="AlphaFoldDB" id="A0A937CS13"/>
<keyword evidence="2" id="KW-1185">Reference proteome</keyword>
<name>A0A937CS13_9BURK</name>